<keyword evidence="5" id="KW-0479">Metal-binding</keyword>
<comment type="caution">
    <text evidence="15">The sequence shown here is derived from an EMBL/GenBank/DDBJ whole genome shotgun (WGS) entry which is preliminary data.</text>
</comment>
<dbReference type="GO" id="GO:0016740">
    <property type="term" value="F:transferase activity"/>
    <property type="evidence" value="ECO:0007669"/>
    <property type="project" value="UniProtKB-KW"/>
</dbReference>
<dbReference type="EMBL" id="LEKV01004326">
    <property type="protein sequence ID" value="KVH96348.1"/>
    <property type="molecule type" value="Genomic_DNA"/>
</dbReference>
<dbReference type="GO" id="GO:0016020">
    <property type="term" value="C:membrane"/>
    <property type="evidence" value="ECO:0007669"/>
    <property type="project" value="UniProtKB-SubCell"/>
</dbReference>
<proteinExistence type="inferred from homology"/>
<comment type="subcellular location">
    <subcellularLocation>
        <location evidence="1">Membrane</location>
        <topology evidence="1">Single-pass membrane protein</topology>
    </subcellularLocation>
</comment>
<keyword evidence="9" id="KW-1133">Transmembrane helix</keyword>
<comment type="pathway">
    <text evidence="2">Protein modification; protein ubiquitination.</text>
</comment>
<protein>
    <recommendedName>
        <fullName evidence="14">RING-type domain-containing protein</fullName>
    </recommendedName>
</protein>
<keyword evidence="16" id="KW-1185">Reference proteome</keyword>
<feature type="signal peptide" evidence="13">
    <location>
        <begin position="1"/>
        <end position="16"/>
    </location>
</feature>
<evidence type="ECO:0000259" key="14">
    <source>
        <dbReference type="PROSITE" id="PS50089"/>
    </source>
</evidence>
<dbReference type="PROSITE" id="PS50089">
    <property type="entry name" value="ZF_RING_2"/>
    <property type="match status" value="1"/>
</dbReference>
<keyword evidence="7" id="KW-0833">Ubl conjugation pathway</keyword>
<keyword evidence="6 12" id="KW-0863">Zinc-finger</keyword>
<evidence type="ECO:0000256" key="11">
    <source>
        <dbReference type="ARBA" id="ARBA00024209"/>
    </source>
</evidence>
<name>A0A103XT11_CYNCS</name>
<dbReference type="Pfam" id="PF13639">
    <property type="entry name" value="zf-RING_2"/>
    <property type="match status" value="1"/>
</dbReference>
<evidence type="ECO:0000256" key="1">
    <source>
        <dbReference type="ARBA" id="ARBA00004167"/>
    </source>
</evidence>
<organism evidence="15 16">
    <name type="scientific">Cynara cardunculus var. scolymus</name>
    <name type="common">Globe artichoke</name>
    <name type="synonym">Cynara scolymus</name>
    <dbReference type="NCBI Taxonomy" id="59895"/>
    <lineage>
        <taxon>Eukaryota</taxon>
        <taxon>Viridiplantae</taxon>
        <taxon>Streptophyta</taxon>
        <taxon>Embryophyta</taxon>
        <taxon>Tracheophyta</taxon>
        <taxon>Spermatophyta</taxon>
        <taxon>Magnoliopsida</taxon>
        <taxon>eudicotyledons</taxon>
        <taxon>Gunneridae</taxon>
        <taxon>Pentapetalae</taxon>
        <taxon>asterids</taxon>
        <taxon>campanulids</taxon>
        <taxon>Asterales</taxon>
        <taxon>Asteraceae</taxon>
        <taxon>Carduoideae</taxon>
        <taxon>Cardueae</taxon>
        <taxon>Carduinae</taxon>
        <taxon>Cynara</taxon>
    </lineage>
</organism>
<evidence type="ECO:0000256" key="3">
    <source>
        <dbReference type="ARBA" id="ARBA00022679"/>
    </source>
</evidence>
<reference evidence="15 16" key="1">
    <citation type="journal article" date="2016" name="Sci. Rep.">
        <title>The genome sequence of the outbreeding globe artichoke constructed de novo incorporating a phase-aware low-pass sequencing strategy of F1 progeny.</title>
        <authorList>
            <person name="Scaglione D."/>
            <person name="Reyes-Chin-Wo S."/>
            <person name="Acquadro A."/>
            <person name="Froenicke L."/>
            <person name="Portis E."/>
            <person name="Beitel C."/>
            <person name="Tirone M."/>
            <person name="Mauro R."/>
            <person name="Lo Monaco A."/>
            <person name="Mauromicale G."/>
            <person name="Faccioli P."/>
            <person name="Cattivelli L."/>
            <person name="Rieseberg L."/>
            <person name="Michelmore R."/>
            <person name="Lanteri S."/>
        </authorList>
    </citation>
    <scope>NUCLEOTIDE SEQUENCE [LARGE SCALE GENOMIC DNA]</scope>
    <source>
        <strain evidence="15">2C</strain>
    </source>
</reference>
<evidence type="ECO:0000313" key="15">
    <source>
        <dbReference type="EMBL" id="KVH96348.1"/>
    </source>
</evidence>
<keyword evidence="10" id="KW-0472">Membrane</keyword>
<dbReference type="PANTHER" id="PTHR45768">
    <property type="entry name" value="E3 UBIQUITIN-PROTEIN LIGASE RNF13-LIKE"/>
    <property type="match status" value="1"/>
</dbReference>
<dbReference type="InterPro" id="IPR001841">
    <property type="entry name" value="Znf_RING"/>
</dbReference>
<comment type="similarity">
    <text evidence="11">Belongs to the RING-type zinc finger family. ATL subfamily.</text>
</comment>
<keyword evidence="8" id="KW-0862">Zinc</keyword>
<dbReference type="UniPathway" id="UPA00143"/>
<evidence type="ECO:0000256" key="4">
    <source>
        <dbReference type="ARBA" id="ARBA00022692"/>
    </source>
</evidence>
<accession>A0A103XT11</accession>
<evidence type="ECO:0000256" key="9">
    <source>
        <dbReference type="ARBA" id="ARBA00022989"/>
    </source>
</evidence>
<keyword evidence="3" id="KW-0808">Transferase</keyword>
<dbReference type="AlphaFoldDB" id="A0A103XT11"/>
<evidence type="ECO:0000256" key="5">
    <source>
        <dbReference type="ARBA" id="ARBA00022723"/>
    </source>
</evidence>
<keyword evidence="13" id="KW-0732">Signal</keyword>
<dbReference type="GO" id="GO:0008270">
    <property type="term" value="F:zinc ion binding"/>
    <property type="evidence" value="ECO:0007669"/>
    <property type="project" value="UniProtKB-KW"/>
</dbReference>
<dbReference type="PANTHER" id="PTHR45768:SF18">
    <property type="entry name" value="RING-H2 FINGER PROTEIN ATL47-RELATED"/>
    <property type="match status" value="1"/>
</dbReference>
<evidence type="ECO:0000256" key="8">
    <source>
        <dbReference type="ARBA" id="ARBA00022833"/>
    </source>
</evidence>
<dbReference type="Gene3D" id="3.30.40.10">
    <property type="entry name" value="Zinc/RING finger domain, C3HC4 (zinc finger)"/>
    <property type="match status" value="1"/>
</dbReference>
<evidence type="ECO:0000313" key="16">
    <source>
        <dbReference type="Proteomes" id="UP000243975"/>
    </source>
</evidence>
<dbReference type="InterPro" id="IPR013083">
    <property type="entry name" value="Znf_RING/FYVE/PHD"/>
</dbReference>
<dbReference type="Proteomes" id="UP000243975">
    <property type="component" value="Unassembled WGS sequence"/>
</dbReference>
<evidence type="ECO:0000256" key="13">
    <source>
        <dbReference type="SAM" id="SignalP"/>
    </source>
</evidence>
<keyword evidence="4" id="KW-0812">Transmembrane</keyword>
<evidence type="ECO:0000256" key="10">
    <source>
        <dbReference type="ARBA" id="ARBA00023136"/>
    </source>
</evidence>
<evidence type="ECO:0000256" key="7">
    <source>
        <dbReference type="ARBA" id="ARBA00022786"/>
    </source>
</evidence>
<dbReference type="GO" id="GO:0016567">
    <property type="term" value="P:protein ubiquitination"/>
    <property type="evidence" value="ECO:0007669"/>
    <property type="project" value="UniProtKB-UniPathway"/>
</dbReference>
<evidence type="ECO:0000256" key="6">
    <source>
        <dbReference type="ARBA" id="ARBA00022771"/>
    </source>
</evidence>
<feature type="chain" id="PRO_5007119087" description="RING-type domain-containing protein" evidence="13">
    <location>
        <begin position="17"/>
        <end position="132"/>
    </location>
</feature>
<sequence>MGVMMVVAWMLQMVFGGGNDNNVTGGGDDGGVETFDCVVCLCEVSPADHHQKLPNCNHGLQFHEGCIDSWLKNHSTCPICRVHVPQTVHRQLYSCFSITREIDGNLNVSSEMLVQSSIATTIVVIDPITIGS</sequence>
<evidence type="ECO:0000256" key="2">
    <source>
        <dbReference type="ARBA" id="ARBA00004906"/>
    </source>
</evidence>
<dbReference type="Gramene" id="KVH96348">
    <property type="protein sequence ID" value="KVH96348"/>
    <property type="gene ID" value="Ccrd_001566"/>
</dbReference>
<evidence type="ECO:0000256" key="12">
    <source>
        <dbReference type="PROSITE-ProRule" id="PRU00175"/>
    </source>
</evidence>
<feature type="domain" description="RING-type" evidence="14">
    <location>
        <begin position="37"/>
        <end position="81"/>
    </location>
</feature>
<gene>
    <name evidence="15" type="ORF">Ccrd_001566</name>
</gene>
<dbReference type="SUPFAM" id="SSF57850">
    <property type="entry name" value="RING/U-box"/>
    <property type="match status" value="1"/>
</dbReference>